<keyword evidence="2 6" id="KW-0032">Aminotransferase</keyword>
<dbReference type="InterPro" id="IPR015424">
    <property type="entry name" value="PyrdxlP-dep_Trfase"/>
</dbReference>
<accession>A0ABV0IGG3</accession>
<dbReference type="InterPro" id="IPR004839">
    <property type="entry name" value="Aminotransferase_I/II_large"/>
</dbReference>
<evidence type="ECO:0000313" key="6">
    <source>
        <dbReference type="EMBL" id="MEO9247251.1"/>
    </source>
</evidence>
<keyword evidence="3" id="KW-0808">Transferase</keyword>
<dbReference type="Gene3D" id="3.90.1150.10">
    <property type="entry name" value="Aspartate Aminotransferase, domain 1"/>
    <property type="match status" value="1"/>
</dbReference>
<evidence type="ECO:0000313" key="7">
    <source>
        <dbReference type="Proteomes" id="UP001484097"/>
    </source>
</evidence>
<dbReference type="Gene3D" id="3.40.640.10">
    <property type="entry name" value="Type I PLP-dependent aspartate aminotransferase-like (Major domain)"/>
    <property type="match status" value="1"/>
</dbReference>
<name>A0ABV0IGG3_9MICC</name>
<dbReference type="InterPro" id="IPR050859">
    <property type="entry name" value="Class-I_PLP-dep_aminotransf"/>
</dbReference>
<dbReference type="InterPro" id="IPR015422">
    <property type="entry name" value="PyrdxlP-dep_Trfase_small"/>
</dbReference>
<dbReference type="CDD" id="cd00609">
    <property type="entry name" value="AAT_like"/>
    <property type="match status" value="1"/>
</dbReference>
<dbReference type="SUPFAM" id="SSF53383">
    <property type="entry name" value="PLP-dependent transferases"/>
    <property type="match status" value="1"/>
</dbReference>
<evidence type="ECO:0000256" key="3">
    <source>
        <dbReference type="ARBA" id="ARBA00022679"/>
    </source>
</evidence>
<proteinExistence type="predicted"/>
<dbReference type="RefSeq" id="WP_347919750.1">
    <property type="nucleotide sequence ID" value="NZ_JBDXMX010000002.1"/>
</dbReference>
<evidence type="ECO:0000259" key="5">
    <source>
        <dbReference type="Pfam" id="PF00155"/>
    </source>
</evidence>
<keyword evidence="4" id="KW-0663">Pyridoxal phosphate</keyword>
<gene>
    <name evidence="6" type="ORF">ABDK96_06125</name>
</gene>
<comment type="cofactor">
    <cofactor evidence="1">
        <name>pyridoxal 5'-phosphate</name>
        <dbReference type="ChEBI" id="CHEBI:597326"/>
    </cofactor>
</comment>
<dbReference type="Pfam" id="PF00155">
    <property type="entry name" value="Aminotran_1_2"/>
    <property type="match status" value="1"/>
</dbReference>
<keyword evidence="7" id="KW-1185">Reference proteome</keyword>
<dbReference type="PANTHER" id="PTHR42790">
    <property type="entry name" value="AMINOTRANSFERASE"/>
    <property type="match status" value="1"/>
</dbReference>
<evidence type="ECO:0000256" key="2">
    <source>
        <dbReference type="ARBA" id="ARBA00022576"/>
    </source>
</evidence>
<sequence>MAEPSAFLSDRARGVRQSAVRDVFDLAMAPGIVSLAGGNPWLDDLPLDRLGGIADELVARQGHLSLQYGAGQGTPELRDAVCSVMAADGIGGADPEHVVITPGSQAAIDTAARMLGNPGDVVVVEDPTFVGALNTFNTWELDAVATPTDDEGLIPALLRATLRRLRAEGRRVAFLYTIPSYANPSGALLPAERREEVARICREEGVLIVEDNAYGQLGFADGPVAPIAAAHRDQVIYLGTVSKIFSPGVRIGWALVPPALLREFYLSAESAFVCPPVFSQMLSTAFLTRFDWQAHVARCTDEYARRCDALVDEMEQTLDPRVRWTRPAGGFFVWARMPGELDTLPLMHSAAEAGVVFVPGGAFTPVDGPHPHFRLAFSFVAPETLREGVRRLAPVLNAALPPGAQ</sequence>
<comment type="caution">
    <text evidence="6">The sequence shown here is derived from an EMBL/GenBank/DDBJ whole genome shotgun (WGS) entry which is preliminary data.</text>
</comment>
<dbReference type="EMBL" id="JBDXMX010000002">
    <property type="protein sequence ID" value="MEO9247251.1"/>
    <property type="molecule type" value="Genomic_DNA"/>
</dbReference>
<dbReference type="GO" id="GO:0008483">
    <property type="term" value="F:transaminase activity"/>
    <property type="evidence" value="ECO:0007669"/>
    <property type="project" value="UniProtKB-KW"/>
</dbReference>
<dbReference type="Proteomes" id="UP001484097">
    <property type="component" value="Unassembled WGS sequence"/>
</dbReference>
<feature type="domain" description="Aminotransferase class I/classII large" evidence="5">
    <location>
        <begin position="59"/>
        <end position="392"/>
    </location>
</feature>
<protein>
    <submittedName>
        <fullName evidence="6">PLP-dependent aminotransferase family protein</fullName>
    </submittedName>
</protein>
<dbReference type="PANTHER" id="PTHR42790:SF19">
    <property type="entry name" value="KYNURENINE_ALPHA-AMINOADIPATE AMINOTRANSFERASE, MITOCHONDRIAL"/>
    <property type="match status" value="1"/>
</dbReference>
<evidence type="ECO:0000256" key="1">
    <source>
        <dbReference type="ARBA" id="ARBA00001933"/>
    </source>
</evidence>
<evidence type="ECO:0000256" key="4">
    <source>
        <dbReference type="ARBA" id="ARBA00022898"/>
    </source>
</evidence>
<reference evidence="6 7" key="1">
    <citation type="submission" date="2024-05" db="EMBL/GenBank/DDBJ databases">
        <authorList>
            <person name="Yi C."/>
        </authorList>
    </citation>
    <scope>NUCLEOTIDE SEQUENCE [LARGE SCALE GENOMIC DNA]</scope>
    <source>
        <strain evidence="6 7">XS13</strain>
    </source>
</reference>
<organism evidence="6 7">
    <name type="scientific">Citricoccus nitrophenolicus</name>
    <dbReference type="NCBI Taxonomy" id="863575"/>
    <lineage>
        <taxon>Bacteria</taxon>
        <taxon>Bacillati</taxon>
        <taxon>Actinomycetota</taxon>
        <taxon>Actinomycetes</taxon>
        <taxon>Micrococcales</taxon>
        <taxon>Micrococcaceae</taxon>
        <taxon>Citricoccus</taxon>
    </lineage>
</organism>
<dbReference type="InterPro" id="IPR015421">
    <property type="entry name" value="PyrdxlP-dep_Trfase_major"/>
</dbReference>